<evidence type="ECO:0000256" key="2">
    <source>
        <dbReference type="ARBA" id="ARBA00022490"/>
    </source>
</evidence>
<keyword evidence="3" id="KW-0547">Nucleotide-binding</keyword>
<evidence type="ECO:0000256" key="1">
    <source>
        <dbReference type="ARBA" id="ARBA00004496"/>
    </source>
</evidence>
<comment type="subcellular location">
    <subcellularLocation>
        <location evidence="1">Cytoplasm</location>
    </subcellularLocation>
</comment>
<sequence length="260" mass="26742">MLAAGAYARPGVGHCLALDLGTSTVRLWTSVTGTVISEPAVIARRPGGRRAVGRAAVDAQATEGATLIWPVRDGVVRDLVACVQLLRILLADIGHPCDTGCPVLVGVPATATMRQKNVLVAAVRRATGGRVSAVEEPLAAALACRPDPGHDDLVTVDIGFGRTEVARIVDRSVAAAERVEGADPVDQIPAIARCVRRMSAHDAGTRRRLLITGGGAASPGTAARLAALTGRSVTVPAEPLLATLTGLRLLLTATDATRAD</sequence>
<accession>A0A1C6UTW3</accession>
<keyword evidence="4" id="KW-0067">ATP-binding</keyword>
<evidence type="ECO:0000256" key="4">
    <source>
        <dbReference type="ARBA" id="ARBA00022840"/>
    </source>
</evidence>
<protein>
    <submittedName>
        <fullName evidence="5">Rod shape-determining protein MreB</fullName>
    </submittedName>
</protein>
<reference evidence="6" key="1">
    <citation type="submission" date="2016-06" db="EMBL/GenBank/DDBJ databases">
        <authorList>
            <person name="Varghese N."/>
            <person name="Submissions Spin"/>
        </authorList>
    </citation>
    <scope>NUCLEOTIDE SEQUENCE [LARGE SCALE GENOMIC DNA]</scope>
    <source>
        <strain evidence="6">DSM 44814</strain>
    </source>
</reference>
<dbReference type="Pfam" id="PF06723">
    <property type="entry name" value="MreB_Mbl"/>
    <property type="match status" value="1"/>
</dbReference>
<dbReference type="STRING" id="227316.GA0070604_3588"/>
<dbReference type="InterPro" id="IPR043129">
    <property type="entry name" value="ATPase_NBD"/>
</dbReference>
<dbReference type="PANTHER" id="PTHR42749">
    <property type="entry name" value="CELL SHAPE-DETERMINING PROTEIN MREB"/>
    <property type="match status" value="1"/>
</dbReference>
<evidence type="ECO:0000256" key="3">
    <source>
        <dbReference type="ARBA" id="ARBA00022741"/>
    </source>
</evidence>
<dbReference type="RefSeq" id="WP_244162213.1">
    <property type="nucleotide sequence ID" value="NZ_FMHY01000002.1"/>
</dbReference>
<evidence type="ECO:0000313" key="5">
    <source>
        <dbReference type="EMBL" id="SCL57269.1"/>
    </source>
</evidence>
<organism evidence="5 6">
    <name type="scientific">Micromonospora eburnea</name>
    <dbReference type="NCBI Taxonomy" id="227316"/>
    <lineage>
        <taxon>Bacteria</taxon>
        <taxon>Bacillati</taxon>
        <taxon>Actinomycetota</taxon>
        <taxon>Actinomycetes</taxon>
        <taxon>Micromonosporales</taxon>
        <taxon>Micromonosporaceae</taxon>
        <taxon>Micromonospora</taxon>
    </lineage>
</organism>
<evidence type="ECO:0000313" key="6">
    <source>
        <dbReference type="Proteomes" id="UP000199696"/>
    </source>
</evidence>
<keyword evidence="2" id="KW-0963">Cytoplasm</keyword>
<dbReference type="InterPro" id="IPR056546">
    <property type="entry name" value="MreB_MamK-like"/>
</dbReference>
<dbReference type="AlphaFoldDB" id="A0A1C6UTW3"/>
<dbReference type="Proteomes" id="UP000199696">
    <property type="component" value="Unassembled WGS sequence"/>
</dbReference>
<keyword evidence="6" id="KW-1185">Reference proteome</keyword>
<gene>
    <name evidence="5" type="ORF">GA0070604_3588</name>
</gene>
<dbReference type="SUPFAM" id="SSF53067">
    <property type="entry name" value="Actin-like ATPase domain"/>
    <property type="match status" value="2"/>
</dbReference>
<name>A0A1C6UTW3_9ACTN</name>
<dbReference type="GO" id="GO:0005524">
    <property type="term" value="F:ATP binding"/>
    <property type="evidence" value="ECO:0007669"/>
    <property type="project" value="UniProtKB-KW"/>
</dbReference>
<proteinExistence type="predicted"/>
<dbReference type="GO" id="GO:0005737">
    <property type="term" value="C:cytoplasm"/>
    <property type="evidence" value="ECO:0007669"/>
    <property type="project" value="UniProtKB-SubCell"/>
</dbReference>
<dbReference type="Gene3D" id="3.30.420.40">
    <property type="match status" value="2"/>
</dbReference>
<dbReference type="PANTHER" id="PTHR42749:SF1">
    <property type="entry name" value="CELL SHAPE-DETERMINING PROTEIN MREB"/>
    <property type="match status" value="1"/>
</dbReference>
<dbReference type="EMBL" id="FMHY01000002">
    <property type="protein sequence ID" value="SCL57269.1"/>
    <property type="molecule type" value="Genomic_DNA"/>
</dbReference>